<evidence type="ECO:0000313" key="2">
    <source>
        <dbReference type="Proteomes" id="UP000321574"/>
    </source>
</evidence>
<dbReference type="Proteomes" id="UP000321574">
    <property type="component" value="Unassembled WGS sequence"/>
</dbReference>
<accession>A0A5C8NZY6</accession>
<reference evidence="1 2" key="1">
    <citation type="submission" date="2019-06" db="EMBL/GenBank/DDBJ databases">
        <title>Cerasibacillus sp. nov., isolated from maize field.</title>
        <authorList>
            <person name="Lin S.-Y."/>
            <person name="Tsai C.-F."/>
            <person name="Young C.-C."/>
        </authorList>
    </citation>
    <scope>NUCLEOTIDE SEQUENCE [LARGE SCALE GENOMIC DNA]</scope>
    <source>
        <strain evidence="1 2">CC-CFT480</strain>
    </source>
</reference>
<protein>
    <submittedName>
        <fullName evidence="1">DUF2922 domain-containing protein</fullName>
    </submittedName>
</protein>
<dbReference type="EMBL" id="VDUW01000002">
    <property type="protein sequence ID" value="TXL66691.1"/>
    <property type="molecule type" value="Genomic_DNA"/>
</dbReference>
<proteinExistence type="predicted"/>
<dbReference type="Pfam" id="PF11148">
    <property type="entry name" value="DUF2922"/>
    <property type="match status" value="1"/>
</dbReference>
<comment type="caution">
    <text evidence="1">The sequence shown here is derived from an EMBL/GenBank/DDBJ whole genome shotgun (WGS) entry which is preliminary data.</text>
</comment>
<organism evidence="1 2">
    <name type="scientific">Cerasibacillus terrae</name>
    <dbReference type="NCBI Taxonomy" id="2498845"/>
    <lineage>
        <taxon>Bacteria</taxon>
        <taxon>Bacillati</taxon>
        <taxon>Bacillota</taxon>
        <taxon>Bacilli</taxon>
        <taxon>Bacillales</taxon>
        <taxon>Bacillaceae</taxon>
        <taxon>Cerasibacillus</taxon>
    </lineage>
</organism>
<dbReference type="InterPro" id="IPR021321">
    <property type="entry name" value="DUF2922"/>
</dbReference>
<dbReference type="OrthoDB" id="2454247at2"/>
<evidence type="ECO:0000313" key="1">
    <source>
        <dbReference type="EMBL" id="TXL66691.1"/>
    </source>
</evidence>
<name>A0A5C8NZY6_9BACI</name>
<keyword evidence="2" id="KW-1185">Reference proteome</keyword>
<dbReference type="AlphaFoldDB" id="A0A5C8NZY6"/>
<sequence length="71" mass="7869">MKKLELKFKNIEGKVVTLALDEPIEPVDPAEVSRVMDEVIALNTFTSSGGGLVEKHSARISEHHVEEVEIQ</sequence>
<dbReference type="RefSeq" id="WP_147666090.1">
    <property type="nucleotide sequence ID" value="NZ_VDUW01000002.1"/>
</dbReference>
<gene>
    <name evidence="1" type="ORF">FHP05_04725</name>
</gene>